<keyword evidence="6 10" id="KW-1133">Transmembrane helix</keyword>
<organism evidence="11 12">
    <name type="scientific">Ewingella americana</name>
    <dbReference type="NCBI Taxonomy" id="41202"/>
    <lineage>
        <taxon>Bacteria</taxon>
        <taxon>Pseudomonadati</taxon>
        <taxon>Pseudomonadota</taxon>
        <taxon>Gammaproteobacteria</taxon>
        <taxon>Enterobacterales</taxon>
        <taxon>Yersiniaceae</taxon>
        <taxon>Ewingella</taxon>
    </lineage>
</organism>
<accession>A0A502GBG2</accession>
<evidence type="ECO:0000256" key="9">
    <source>
        <dbReference type="RuleBase" id="RU003942"/>
    </source>
</evidence>
<keyword evidence="3" id="KW-1003">Cell membrane</keyword>
<evidence type="ECO:0000313" key="11">
    <source>
        <dbReference type="EMBL" id="TPG58366.1"/>
    </source>
</evidence>
<reference evidence="11 12" key="1">
    <citation type="journal article" date="2019" name="Environ. Microbiol.">
        <title>Species interactions and distinct microbial communities in high Arctic permafrost affected cryosols are associated with the CH4 and CO2 gas fluxes.</title>
        <authorList>
            <person name="Altshuler I."/>
            <person name="Hamel J."/>
            <person name="Turney S."/>
            <person name="Magnuson E."/>
            <person name="Levesque R."/>
            <person name="Greer C."/>
            <person name="Whyte L.G."/>
        </authorList>
    </citation>
    <scope>NUCLEOTIDE SEQUENCE [LARGE SCALE GENOMIC DNA]</scope>
    <source>
        <strain evidence="11 12">E4</strain>
    </source>
</reference>
<evidence type="ECO:0000256" key="8">
    <source>
        <dbReference type="ARBA" id="ARBA00038032"/>
    </source>
</evidence>
<keyword evidence="4" id="KW-0997">Cell inner membrane</keyword>
<evidence type="ECO:0000256" key="4">
    <source>
        <dbReference type="ARBA" id="ARBA00022519"/>
    </source>
</evidence>
<evidence type="ECO:0000256" key="1">
    <source>
        <dbReference type="ARBA" id="ARBA00004651"/>
    </source>
</evidence>
<dbReference type="OrthoDB" id="9808638at2"/>
<dbReference type="AlphaFoldDB" id="A0A502GBG2"/>
<dbReference type="GO" id="GO:1990961">
    <property type="term" value="P:xenobiotic detoxification by transmembrane export across the plasma membrane"/>
    <property type="evidence" value="ECO:0007669"/>
    <property type="project" value="UniProtKB-ARBA"/>
</dbReference>
<dbReference type="GO" id="GO:0015220">
    <property type="term" value="F:choline transmembrane transporter activity"/>
    <property type="evidence" value="ECO:0007669"/>
    <property type="project" value="TreeGrafter"/>
</dbReference>
<evidence type="ECO:0000256" key="5">
    <source>
        <dbReference type="ARBA" id="ARBA00022692"/>
    </source>
</evidence>
<dbReference type="GO" id="GO:0005886">
    <property type="term" value="C:plasma membrane"/>
    <property type="evidence" value="ECO:0007669"/>
    <property type="project" value="UniProtKB-SubCell"/>
</dbReference>
<dbReference type="PANTHER" id="PTHR30561:SF1">
    <property type="entry name" value="MULTIDRUG TRANSPORTER EMRE"/>
    <property type="match status" value="1"/>
</dbReference>
<dbReference type="PANTHER" id="PTHR30561">
    <property type="entry name" value="SMR FAMILY PROTON-DEPENDENT DRUG EFFLUX TRANSPORTER SUGE"/>
    <property type="match status" value="1"/>
</dbReference>
<evidence type="ECO:0000256" key="6">
    <source>
        <dbReference type="ARBA" id="ARBA00022989"/>
    </source>
</evidence>
<dbReference type="InterPro" id="IPR037185">
    <property type="entry name" value="EmrE-like"/>
</dbReference>
<dbReference type="InterPro" id="IPR045324">
    <property type="entry name" value="Small_multidrug_res"/>
</dbReference>
<dbReference type="EMBL" id="RCZD01000011">
    <property type="protein sequence ID" value="TPG58366.1"/>
    <property type="molecule type" value="Genomic_DNA"/>
</dbReference>
<keyword evidence="2" id="KW-0813">Transport</keyword>
<gene>
    <name evidence="11" type="ORF">EAH77_19195</name>
</gene>
<sequence length="111" mass="11933">MFITYLYLCIAIMAEVIATSSLKSSEGFSRFWPSLICIVGYGLAVFLLSLTLRTLPTGIAYAIWSGIGIVLVSAIGWVYYGQKLDTPAIIGLSLIIAGVIVVNVFSKSIAH</sequence>
<evidence type="ECO:0000256" key="7">
    <source>
        <dbReference type="ARBA" id="ARBA00023136"/>
    </source>
</evidence>
<dbReference type="GO" id="GO:0031460">
    <property type="term" value="P:glycine betaine transport"/>
    <property type="evidence" value="ECO:0007669"/>
    <property type="project" value="TreeGrafter"/>
</dbReference>
<evidence type="ECO:0000256" key="3">
    <source>
        <dbReference type="ARBA" id="ARBA00022475"/>
    </source>
</evidence>
<dbReference type="InterPro" id="IPR000390">
    <property type="entry name" value="Small_drug/metabolite_transptr"/>
</dbReference>
<evidence type="ECO:0000313" key="12">
    <source>
        <dbReference type="Proteomes" id="UP000317663"/>
    </source>
</evidence>
<dbReference type="Proteomes" id="UP000317663">
    <property type="component" value="Unassembled WGS sequence"/>
</dbReference>
<dbReference type="FunFam" id="1.10.3730.20:FF:000001">
    <property type="entry name" value="Quaternary ammonium compound resistance transporter SugE"/>
    <property type="match status" value="1"/>
</dbReference>
<proteinExistence type="inferred from homology"/>
<dbReference type="Pfam" id="PF00893">
    <property type="entry name" value="Multi_Drug_Res"/>
    <property type="match status" value="1"/>
</dbReference>
<evidence type="ECO:0000256" key="2">
    <source>
        <dbReference type="ARBA" id="ARBA00022448"/>
    </source>
</evidence>
<keyword evidence="12" id="KW-1185">Reference proteome</keyword>
<dbReference type="RefSeq" id="WP_140474404.1">
    <property type="nucleotide sequence ID" value="NZ_RCZD01000011.1"/>
</dbReference>
<evidence type="ECO:0000256" key="10">
    <source>
        <dbReference type="SAM" id="Phobius"/>
    </source>
</evidence>
<comment type="subcellular location">
    <subcellularLocation>
        <location evidence="1 9">Cell membrane</location>
        <topology evidence="1 9">Multi-pass membrane protein</topology>
    </subcellularLocation>
</comment>
<keyword evidence="5 9" id="KW-0812">Transmembrane</keyword>
<dbReference type="GO" id="GO:0015297">
    <property type="term" value="F:antiporter activity"/>
    <property type="evidence" value="ECO:0007669"/>
    <property type="project" value="TreeGrafter"/>
</dbReference>
<feature type="transmembrane region" description="Helical" evidence="10">
    <location>
        <begin position="30"/>
        <end position="52"/>
    </location>
</feature>
<comment type="caution">
    <text evidence="11">The sequence shown here is derived from an EMBL/GenBank/DDBJ whole genome shotgun (WGS) entry which is preliminary data.</text>
</comment>
<dbReference type="SUPFAM" id="SSF103481">
    <property type="entry name" value="Multidrug resistance efflux transporter EmrE"/>
    <property type="match status" value="1"/>
</dbReference>
<feature type="transmembrane region" description="Helical" evidence="10">
    <location>
        <begin position="86"/>
        <end position="105"/>
    </location>
</feature>
<dbReference type="Gene3D" id="1.10.3730.20">
    <property type="match status" value="1"/>
</dbReference>
<keyword evidence="7 10" id="KW-0472">Membrane</keyword>
<name>A0A502GBG2_9GAMM</name>
<feature type="transmembrane region" description="Helical" evidence="10">
    <location>
        <begin position="59"/>
        <end position="80"/>
    </location>
</feature>
<protein>
    <submittedName>
        <fullName evidence="11">QacE family quaternary ammonium compound efflux SMR transporter</fullName>
    </submittedName>
</protein>
<comment type="similarity">
    <text evidence="8 9">Belongs to the drug/metabolite transporter (DMT) superfamily. Small multidrug resistance (SMR) (TC 2.A.7.1) family.</text>
</comment>
<dbReference type="GO" id="GO:0015199">
    <property type="term" value="F:amino-acid betaine transmembrane transporter activity"/>
    <property type="evidence" value="ECO:0007669"/>
    <property type="project" value="TreeGrafter"/>
</dbReference>